<organism evidence="1 2">
    <name type="scientific">Varanus komodoensis</name>
    <name type="common">Komodo dragon</name>
    <dbReference type="NCBI Taxonomy" id="61221"/>
    <lineage>
        <taxon>Eukaryota</taxon>
        <taxon>Metazoa</taxon>
        <taxon>Chordata</taxon>
        <taxon>Craniata</taxon>
        <taxon>Vertebrata</taxon>
        <taxon>Euteleostomi</taxon>
        <taxon>Lepidosauria</taxon>
        <taxon>Squamata</taxon>
        <taxon>Bifurcata</taxon>
        <taxon>Unidentata</taxon>
        <taxon>Episquamata</taxon>
        <taxon>Toxicofera</taxon>
        <taxon>Anguimorpha</taxon>
        <taxon>Paleoanguimorpha</taxon>
        <taxon>Varanoidea</taxon>
        <taxon>Varanidae</taxon>
        <taxon>Varanus</taxon>
    </lineage>
</organism>
<evidence type="ECO:0000313" key="2">
    <source>
        <dbReference type="Proteomes" id="UP000694545"/>
    </source>
</evidence>
<dbReference type="SUPFAM" id="SSF82171">
    <property type="entry name" value="DPP6 N-terminal domain-like"/>
    <property type="match status" value="1"/>
</dbReference>
<sequence>RALTLEEYLDGDFNYKTYFPYWISRNEYLHQSAEDDIILHNAESGSSVVLLTNSTLKKVNASNYMISADHDFILLESNYSKVKSLGFGWVWSLLDSGGRWEVPHIQSPALCIYIFSHIHLA</sequence>
<dbReference type="Ensembl" id="ENSVKKT00000016056.1">
    <property type="protein sequence ID" value="ENSVKKP00000015683.1"/>
    <property type="gene ID" value="ENSVKKG00000010716.1"/>
</dbReference>
<reference evidence="1" key="1">
    <citation type="submission" date="2025-08" db="UniProtKB">
        <authorList>
            <consortium name="Ensembl"/>
        </authorList>
    </citation>
    <scope>IDENTIFICATION</scope>
</reference>
<proteinExistence type="predicted"/>
<keyword evidence="2" id="KW-1185">Reference proteome</keyword>
<dbReference type="Proteomes" id="UP000694545">
    <property type="component" value="Unplaced"/>
</dbReference>
<name>A0A8D2L270_VARKO</name>
<evidence type="ECO:0000313" key="1">
    <source>
        <dbReference type="Ensembl" id="ENSVKKP00000015683.1"/>
    </source>
</evidence>
<dbReference type="AlphaFoldDB" id="A0A8D2L270"/>
<dbReference type="OMA" id="WRYSYSA"/>
<accession>A0A8D2L270</accession>
<dbReference type="Gene3D" id="2.140.10.30">
    <property type="entry name" value="Dipeptidylpeptidase IV, N-terminal domain"/>
    <property type="match status" value="1"/>
</dbReference>
<protein>
    <submittedName>
        <fullName evidence="1">Uncharacterized protein</fullName>
    </submittedName>
</protein>
<reference evidence="1" key="2">
    <citation type="submission" date="2025-09" db="UniProtKB">
        <authorList>
            <consortium name="Ensembl"/>
        </authorList>
    </citation>
    <scope>IDENTIFICATION</scope>
</reference>